<evidence type="ECO:0000313" key="5">
    <source>
        <dbReference type="EMBL" id="XAY07088.1"/>
    </source>
</evidence>
<evidence type="ECO:0000256" key="2">
    <source>
        <dbReference type="ARBA" id="ARBA00023295"/>
    </source>
</evidence>
<dbReference type="AlphaFoldDB" id="A0AAU7AZF6"/>
<dbReference type="KEGG" id="parq:DSM112329_03967"/>
<protein>
    <recommendedName>
        <fullName evidence="4">Glycoside hydrolase family 5 domain-containing protein</fullName>
    </recommendedName>
</protein>
<evidence type="ECO:0000256" key="1">
    <source>
        <dbReference type="ARBA" id="ARBA00022801"/>
    </source>
</evidence>
<keyword evidence="2 3" id="KW-0326">Glycosidase</keyword>
<gene>
    <name evidence="5" type="ORF">DSM112329_03967</name>
</gene>
<dbReference type="InterPro" id="IPR017853">
    <property type="entry name" value="GH"/>
</dbReference>
<comment type="similarity">
    <text evidence="3">Belongs to the glycosyl hydrolase 5 (cellulase A) family.</text>
</comment>
<feature type="domain" description="Glycoside hydrolase family 5" evidence="4">
    <location>
        <begin position="52"/>
        <end position="354"/>
    </location>
</feature>
<name>A0AAU7AZF6_9ACTN</name>
<dbReference type="GO" id="GO:0000272">
    <property type="term" value="P:polysaccharide catabolic process"/>
    <property type="evidence" value="ECO:0007669"/>
    <property type="project" value="InterPro"/>
</dbReference>
<dbReference type="PANTHER" id="PTHR12631">
    <property type="entry name" value="ALPHA-L-IDURONIDASE"/>
    <property type="match status" value="1"/>
</dbReference>
<reference evidence="5" key="1">
    <citation type="submission" date="2022-12" db="EMBL/GenBank/DDBJ databases">
        <title>Paraconexibacter alkalitolerans sp. nov. and Baekduia alba sp. nov., isolated from soil and emended description of the genera Paraconexibacter (Chun et al., 2020) and Baekduia (An et al., 2020).</title>
        <authorList>
            <person name="Vieira S."/>
            <person name="Huber K.J."/>
            <person name="Geppert A."/>
            <person name="Wolf J."/>
            <person name="Neumann-Schaal M."/>
            <person name="Muesken M."/>
            <person name="Overmann J."/>
        </authorList>
    </citation>
    <scope>NUCLEOTIDE SEQUENCE</scope>
    <source>
        <strain evidence="5">AEG42_29</strain>
    </source>
</reference>
<dbReference type="InterPro" id="IPR001547">
    <property type="entry name" value="Glyco_hydro_5"/>
</dbReference>
<evidence type="ECO:0000256" key="3">
    <source>
        <dbReference type="RuleBase" id="RU361153"/>
    </source>
</evidence>
<proteinExistence type="inferred from homology"/>
<dbReference type="Gene3D" id="3.20.20.80">
    <property type="entry name" value="Glycosidases"/>
    <property type="match status" value="1"/>
</dbReference>
<organism evidence="5">
    <name type="scientific">Paraconexibacter sp. AEG42_29</name>
    <dbReference type="NCBI Taxonomy" id="2997339"/>
    <lineage>
        <taxon>Bacteria</taxon>
        <taxon>Bacillati</taxon>
        <taxon>Actinomycetota</taxon>
        <taxon>Thermoleophilia</taxon>
        <taxon>Solirubrobacterales</taxon>
        <taxon>Paraconexibacteraceae</taxon>
        <taxon>Paraconexibacter</taxon>
    </lineage>
</organism>
<accession>A0AAU7AZF6</accession>
<dbReference type="Pfam" id="PF00150">
    <property type="entry name" value="Cellulase"/>
    <property type="match status" value="1"/>
</dbReference>
<dbReference type="SUPFAM" id="SSF51445">
    <property type="entry name" value="(Trans)glycosidases"/>
    <property type="match status" value="1"/>
</dbReference>
<dbReference type="PANTHER" id="PTHR12631:SF10">
    <property type="entry name" value="BETA-XYLOSIDASE-LIKE PROTEIN-RELATED"/>
    <property type="match status" value="1"/>
</dbReference>
<sequence length="546" mass="59366">MPHLTEEEGTTQVGAFACSLVALVLAGTGAGTKYMETVVQDDAQFLHRSPAAVNSSARRLAELGATRLRLTAGWSALAPNPTSRKVPPAPFDSSDSKTYPRGAFTTLDTAVKAATGNGVDVMIDLAFWAPRWAVGQAAPNPKRERYFVDAAAFGDFATAVARRYSGAFPDPANPAKDLPAVRMYTTWNEPNHPSFLKPQWVRTPDGGFRPESPHVYRAMHNAGYDAVKRVSRLNKVLVGGTASGGSTVPGKGGVPPLQFVRAMACVDDRLKPLNVPECANYAPVKADGYSHHPYSRLVTPATSDPYGDNAPIADSGRLADLLDTLHERGRLANRLNIFNTEYGYESRQDDPFQPFERDQQAAFIGWSTFLAWRDPDTSMMAQFLLRDIDPAESGNKRGTRKYYRDWQTGLYDKRGDAKPAATGFKLPFWAQLQEIGLGTKVVLLFGQVRPGKGARTAHVERQDPASGVWSPIVTGGPSCLDPTKPEFLTNPAGFFLRTAKADGAARYRMVWHHEDDPGTEASVPIDVAANLGDPSPVGITRPGQRK</sequence>
<dbReference type="InterPro" id="IPR051923">
    <property type="entry name" value="Glycosyl_Hydrolase_39"/>
</dbReference>
<evidence type="ECO:0000259" key="4">
    <source>
        <dbReference type="Pfam" id="PF00150"/>
    </source>
</evidence>
<keyword evidence="1 3" id="KW-0378">Hydrolase</keyword>
<dbReference type="GO" id="GO:0004553">
    <property type="term" value="F:hydrolase activity, hydrolyzing O-glycosyl compounds"/>
    <property type="evidence" value="ECO:0007669"/>
    <property type="project" value="InterPro"/>
</dbReference>
<dbReference type="EMBL" id="CP114014">
    <property type="protein sequence ID" value="XAY07088.1"/>
    <property type="molecule type" value="Genomic_DNA"/>
</dbReference>